<name>A0A239FPV2_9NOCA</name>
<reference evidence="2" key="1">
    <citation type="submission" date="2017-06" db="EMBL/GenBank/DDBJ databases">
        <authorList>
            <person name="Varghese N."/>
            <person name="Submissions S."/>
        </authorList>
    </citation>
    <scope>NUCLEOTIDE SEQUENCE [LARGE SCALE GENOMIC DNA]</scope>
    <source>
        <strain evidence="2">JCM 23211</strain>
    </source>
</reference>
<gene>
    <name evidence="1" type="ORF">SAMN05421642_103400</name>
</gene>
<sequence>MTTTTVDEAAFLACEMAVLRALEMAGKRCRGVSRERRKQLISQVPDYLLYMQLHYSDISADADRILDGAWAHLRLVLPGRTDLYQACDRYVRDLLARRTPHTKAALAAVLETSL</sequence>
<protein>
    <submittedName>
        <fullName evidence="1">Uncharacterized protein</fullName>
    </submittedName>
</protein>
<evidence type="ECO:0000313" key="2">
    <source>
        <dbReference type="Proteomes" id="UP000198327"/>
    </source>
</evidence>
<proteinExistence type="predicted"/>
<dbReference type="EMBL" id="FZOW01000003">
    <property type="protein sequence ID" value="SNS58859.1"/>
    <property type="molecule type" value="Genomic_DNA"/>
</dbReference>
<evidence type="ECO:0000313" key="1">
    <source>
        <dbReference type="EMBL" id="SNS58859.1"/>
    </source>
</evidence>
<dbReference type="Proteomes" id="UP000198327">
    <property type="component" value="Unassembled WGS sequence"/>
</dbReference>
<accession>A0A239FPV2</accession>
<dbReference type="OrthoDB" id="4464618at2"/>
<organism evidence="1 2">
    <name type="scientific">Rhodococcoides kyotonense</name>
    <dbReference type="NCBI Taxonomy" id="398843"/>
    <lineage>
        <taxon>Bacteria</taxon>
        <taxon>Bacillati</taxon>
        <taxon>Actinomycetota</taxon>
        <taxon>Actinomycetes</taxon>
        <taxon>Mycobacteriales</taxon>
        <taxon>Nocardiaceae</taxon>
        <taxon>Rhodococcoides</taxon>
    </lineage>
</organism>
<dbReference type="AlphaFoldDB" id="A0A239FPV2"/>
<keyword evidence="2" id="KW-1185">Reference proteome</keyword>
<dbReference type="RefSeq" id="WP_089244593.1">
    <property type="nucleotide sequence ID" value="NZ_FZOW01000003.1"/>
</dbReference>